<dbReference type="Pfam" id="PF20117">
    <property type="entry name" value="DUF6507"/>
    <property type="match status" value="1"/>
</dbReference>
<dbReference type="RefSeq" id="WP_119836698.1">
    <property type="nucleotide sequence ID" value="NZ_CP032514.1"/>
</dbReference>
<dbReference type="EMBL" id="CP032514">
    <property type="protein sequence ID" value="AYD89016.1"/>
    <property type="molecule type" value="Genomic_DNA"/>
</dbReference>
<keyword evidence="2" id="KW-1185">Reference proteome</keyword>
<evidence type="ECO:0008006" key="3">
    <source>
        <dbReference type="Google" id="ProtNLM"/>
    </source>
</evidence>
<dbReference type="InterPro" id="IPR045436">
    <property type="entry name" value="DUF6507"/>
</dbReference>
<proteinExistence type="predicted"/>
<organism evidence="1 2">
    <name type="scientific">Actinomyces lilanjuaniae</name>
    <dbReference type="NCBI Taxonomy" id="2321394"/>
    <lineage>
        <taxon>Bacteria</taxon>
        <taxon>Bacillati</taxon>
        <taxon>Actinomycetota</taxon>
        <taxon>Actinomycetes</taxon>
        <taxon>Actinomycetales</taxon>
        <taxon>Actinomycetaceae</taxon>
        <taxon>Actinomyces</taxon>
    </lineage>
</organism>
<reference evidence="1 2" key="1">
    <citation type="submission" date="2018-09" db="EMBL/GenBank/DDBJ databases">
        <authorList>
            <person name="Li J."/>
        </authorList>
    </citation>
    <scope>NUCLEOTIDE SEQUENCE [LARGE SCALE GENOMIC DNA]</scope>
    <source>
        <strain evidence="1 2">2129</strain>
    </source>
</reference>
<name>A0ABM6Z227_9ACTO</name>
<sequence>MSSWDIDPTTVSSILNSEKDLAENDLTDALNDVSTEADSAMDTCLAATTLNPGGEAQLVASAIYDWFSMHQEELTGLGTTVVNVTTNTADAVQSYLDHDEDSALEFQRAAT</sequence>
<evidence type="ECO:0000313" key="2">
    <source>
        <dbReference type="Proteomes" id="UP000273001"/>
    </source>
</evidence>
<gene>
    <name evidence="1" type="ORF">D5R93_01220</name>
</gene>
<dbReference type="Proteomes" id="UP000273001">
    <property type="component" value="Chromosome"/>
</dbReference>
<accession>A0ABM6Z227</accession>
<evidence type="ECO:0000313" key="1">
    <source>
        <dbReference type="EMBL" id="AYD89016.1"/>
    </source>
</evidence>
<protein>
    <recommendedName>
        <fullName evidence="3">Excreted virulence factor EspC, type VII ESX diderm</fullName>
    </recommendedName>
</protein>